<sequence length="233" mass="27006">MTRYTDLVAWAGPRECTLREQFFGHTNPYVESDDLTDFRSRGAGFRHELIVLRCFSYGDNDEAMGIIITTRTLLRNVVYTVIGQDDHGVVASADGTYKLHRGGWSVVNFGTYAVHLNHRQFRQTFVPWACMFVRSELYETYTAIFTTIRTTVKEFFNIDLNIAFGSLDHSDAIANAFLTEWSVIKLMNCWPHFVRKANENERRLLNNSERGKMYCFRLLIGFTKLVQQNSSQR</sequence>
<organism evidence="1 2">
    <name type="scientific">Phytophthora nicotianae</name>
    <name type="common">Potato buckeye rot agent</name>
    <name type="synonym">Phytophthora parasitica</name>
    <dbReference type="NCBI Taxonomy" id="4792"/>
    <lineage>
        <taxon>Eukaryota</taxon>
        <taxon>Sar</taxon>
        <taxon>Stramenopiles</taxon>
        <taxon>Oomycota</taxon>
        <taxon>Peronosporomycetes</taxon>
        <taxon>Peronosporales</taxon>
        <taxon>Peronosporaceae</taxon>
        <taxon>Phytophthora</taxon>
    </lineage>
</organism>
<evidence type="ECO:0000313" key="1">
    <source>
        <dbReference type="EMBL" id="KUF98561.1"/>
    </source>
</evidence>
<evidence type="ECO:0000313" key="2">
    <source>
        <dbReference type="Proteomes" id="UP000052943"/>
    </source>
</evidence>
<gene>
    <name evidence="1" type="ORF">AM587_10009816</name>
</gene>
<protein>
    <recommendedName>
        <fullName evidence="3">MULE transposase domain-containing protein</fullName>
    </recommendedName>
</protein>
<proteinExistence type="predicted"/>
<reference evidence="1 2" key="1">
    <citation type="submission" date="2015-11" db="EMBL/GenBank/DDBJ databases">
        <title>Genomes and virulence difference between two physiological races of Phytophthora nicotianae.</title>
        <authorList>
            <person name="Liu H."/>
            <person name="Ma X."/>
            <person name="Yu H."/>
            <person name="Fang D."/>
            <person name="Li Y."/>
            <person name="Wang X."/>
            <person name="Wang W."/>
            <person name="Dong Y."/>
            <person name="Xiao B."/>
        </authorList>
    </citation>
    <scope>NUCLEOTIDE SEQUENCE [LARGE SCALE GENOMIC DNA]</scope>
    <source>
        <strain evidence="2">race 0</strain>
    </source>
</reference>
<name>A0A0W8DQD0_PHYNI</name>
<accession>A0A0W8DQD0</accession>
<dbReference type="Proteomes" id="UP000052943">
    <property type="component" value="Unassembled WGS sequence"/>
</dbReference>
<comment type="caution">
    <text evidence="1">The sequence shown here is derived from an EMBL/GenBank/DDBJ whole genome shotgun (WGS) entry which is preliminary data.</text>
</comment>
<dbReference type="EMBL" id="LNFO01000878">
    <property type="protein sequence ID" value="KUF98561.1"/>
    <property type="molecule type" value="Genomic_DNA"/>
</dbReference>
<evidence type="ECO:0008006" key="3">
    <source>
        <dbReference type="Google" id="ProtNLM"/>
    </source>
</evidence>
<dbReference type="AlphaFoldDB" id="A0A0W8DQD0"/>